<dbReference type="Proteomes" id="UP000195859">
    <property type="component" value="Unassembled WGS sequence"/>
</dbReference>
<reference evidence="11 12" key="1">
    <citation type="submission" date="2017-04" db="EMBL/GenBank/DDBJ databases">
        <title>Function of individual gut microbiota members based on whole genome sequencing of pure cultures obtained from chicken caecum.</title>
        <authorList>
            <person name="Medvecky M."/>
            <person name="Cejkova D."/>
            <person name="Polansky O."/>
            <person name="Karasova D."/>
            <person name="Kubasova T."/>
            <person name="Cizek A."/>
            <person name="Rychlik I."/>
        </authorList>
    </citation>
    <scope>NUCLEOTIDE SEQUENCE [LARGE SCALE GENOMIC DNA]</scope>
    <source>
        <strain evidence="11">An101</strain>
        <strain evidence="12">An115</strain>
    </source>
</reference>
<dbReference type="InterPro" id="IPR004491">
    <property type="entry name" value="HslU"/>
</dbReference>
<feature type="binding site" evidence="6">
    <location>
        <position position="345"/>
    </location>
    <ligand>
        <name>ATP</name>
        <dbReference type="ChEBI" id="CHEBI:30616"/>
    </ligand>
</feature>
<comment type="similarity">
    <text evidence="1 6">Belongs to the ClpX chaperone family. HslU subfamily.</text>
</comment>
<dbReference type="NCBIfam" id="NF003544">
    <property type="entry name" value="PRK05201.1"/>
    <property type="match status" value="1"/>
</dbReference>
<evidence type="ECO:0000256" key="5">
    <source>
        <dbReference type="ARBA" id="ARBA00023186"/>
    </source>
</evidence>
<dbReference type="GO" id="GO:0043335">
    <property type="term" value="P:protein unfolding"/>
    <property type="evidence" value="ECO:0007669"/>
    <property type="project" value="UniProtKB-UniRule"/>
</dbReference>
<dbReference type="InterPro" id="IPR050052">
    <property type="entry name" value="ATP-dep_Clp_protease_ClpX"/>
</dbReference>
<proteinExistence type="inferred from homology"/>
<dbReference type="EMBL" id="NFLS01000007">
    <property type="protein sequence ID" value="OUQ56728.1"/>
    <property type="molecule type" value="Genomic_DNA"/>
</dbReference>
<dbReference type="Proteomes" id="UP000196293">
    <property type="component" value="Unassembled WGS sequence"/>
</dbReference>
<dbReference type="InterPro" id="IPR027417">
    <property type="entry name" value="P-loop_NTPase"/>
</dbReference>
<keyword evidence="5 6" id="KW-0143">Chaperone</keyword>
<dbReference type="GO" id="GO:0009376">
    <property type="term" value="C:HslUV protease complex"/>
    <property type="evidence" value="ECO:0007669"/>
    <property type="project" value="UniProtKB-UniRule"/>
</dbReference>
<dbReference type="FunFam" id="3.40.50.300:FF:000213">
    <property type="entry name" value="ATP-dependent protease ATPase subunit HslU"/>
    <property type="match status" value="1"/>
</dbReference>
<comment type="caution">
    <text evidence="10">The sequence shown here is derived from an EMBL/GenBank/DDBJ whole genome shotgun (WGS) entry which is preliminary data.</text>
</comment>
<name>A0A1Y4Q7L5_9LACO</name>
<comment type="subcellular location">
    <subcellularLocation>
        <location evidence="6">Cytoplasm</location>
    </subcellularLocation>
</comment>
<dbReference type="Pfam" id="PF00004">
    <property type="entry name" value="AAA"/>
    <property type="match status" value="1"/>
</dbReference>
<reference evidence="10" key="2">
    <citation type="journal article" date="2018" name="BMC Genomics">
        <title>Whole genome sequencing and function prediction of 133 gut anaerobes isolated from chicken caecum in pure cultures.</title>
        <authorList>
            <person name="Medvecky M."/>
            <person name="Cejkova D."/>
            <person name="Polansky O."/>
            <person name="Karasova D."/>
            <person name="Kubasova T."/>
            <person name="Cizek A."/>
            <person name="Rychlik I."/>
        </authorList>
    </citation>
    <scope>NUCLEOTIDE SEQUENCE</scope>
    <source>
        <strain evidence="10">An101</strain>
        <strain evidence="9">An115</strain>
    </source>
</reference>
<keyword evidence="2 6" id="KW-0963">Cytoplasm</keyword>
<feature type="domain" description="Clp ATPase C-terminal" evidence="8">
    <location>
        <begin position="359"/>
        <end position="453"/>
    </location>
</feature>
<dbReference type="Gene3D" id="3.40.50.300">
    <property type="entry name" value="P-loop containing nucleotide triphosphate hydrolases"/>
    <property type="match status" value="2"/>
</dbReference>
<dbReference type="PANTHER" id="PTHR48102:SF3">
    <property type="entry name" value="ATP-DEPENDENT PROTEASE ATPASE SUBUNIT HSLU"/>
    <property type="match status" value="1"/>
</dbReference>
<dbReference type="Pfam" id="PF07724">
    <property type="entry name" value="AAA_2"/>
    <property type="match status" value="1"/>
</dbReference>
<accession>A0A1Y4Q7L5</accession>
<keyword evidence="3 6" id="KW-0547">Nucleotide-binding</keyword>
<dbReference type="HAMAP" id="MF_00249">
    <property type="entry name" value="HslU"/>
    <property type="match status" value="1"/>
</dbReference>
<evidence type="ECO:0000256" key="6">
    <source>
        <dbReference type="HAMAP-Rule" id="MF_00249"/>
    </source>
</evidence>
<dbReference type="Pfam" id="PF10431">
    <property type="entry name" value="ClpB_D2-small"/>
    <property type="match status" value="1"/>
</dbReference>
<organism evidence="10 11">
    <name type="scientific">Lactobacillus gallinarum</name>
    <dbReference type="NCBI Taxonomy" id="52242"/>
    <lineage>
        <taxon>Bacteria</taxon>
        <taxon>Bacillati</taxon>
        <taxon>Bacillota</taxon>
        <taxon>Bacilli</taxon>
        <taxon>Lactobacillales</taxon>
        <taxon>Lactobacillaceae</taxon>
        <taxon>Lactobacillus</taxon>
    </lineage>
</organism>
<dbReference type="Gene3D" id="1.10.8.60">
    <property type="match status" value="1"/>
</dbReference>
<evidence type="ECO:0000313" key="10">
    <source>
        <dbReference type="EMBL" id="OUQ76795.1"/>
    </source>
</evidence>
<protein>
    <recommendedName>
        <fullName evidence="6">ATP-dependent protease ATPase subunit HslU</fullName>
    </recommendedName>
    <alternativeName>
        <fullName evidence="6">Unfoldase HslU</fullName>
    </alternativeName>
</protein>
<dbReference type="AlphaFoldDB" id="A0A1Y4Q7L5"/>
<dbReference type="GO" id="GO:0016887">
    <property type="term" value="F:ATP hydrolysis activity"/>
    <property type="evidence" value="ECO:0007669"/>
    <property type="project" value="InterPro"/>
</dbReference>
<comment type="function">
    <text evidence="6">ATPase subunit of a proteasome-like degradation complex; this subunit has chaperone activity. The binding of ATP and its subsequent hydrolysis by HslU are essential for unfolding of protein substrates subsequently hydrolyzed by HslV. HslU recognizes the N-terminal part of its protein substrates and unfolds these before they are guided to HslV for hydrolysis.</text>
</comment>
<evidence type="ECO:0000256" key="3">
    <source>
        <dbReference type="ARBA" id="ARBA00022741"/>
    </source>
</evidence>
<feature type="binding site" evidence="6">
    <location>
        <position position="417"/>
    </location>
    <ligand>
        <name>ATP</name>
        <dbReference type="ChEBI" id="CHEBI:30616"/>
    </ligand>
</feature>
<dbReference type="GeneID" id="78202765"/>
<dbReference type="InterPro" id="IPR003959">
    <property type="entry name" value="ATPase_AAA_core"/>
</dbReference>
<feature type="binding site" evidence="6">
    <location>
        <position position="280"/>
    </location>
    <ligand>
        <name>ATP</name>
        <dbReference type="ChEBI" id="CHEBI:30616"/>
    </ligand>
</feature>
<dbReference type="GO" id="GO:0008233">
    <property type="term" value="F:peptidase activity"/>
    <property type="evidence" value="ECO:0007669"/>
    <property type="project" value="InterPro"/>
</dbReference>
<dbReference type="EMBL" id="NFLZ01000007">
    <property type="protein sequence ID" value="OUQ76795.1"/>
    <property type="molecule type" value="Genomic_DNA"/>
</dbReference>
<dbReference type="GO" id="GO:0005524">
    <property type="term" value="F:ATP binding"/>
    <property type="evidence" value="ECO:0007669"/>
    <property type="project" value="UniProtKB-UniRule"/>
</dbReference>
<comment type="subunit">
    <text evidence="6">A double ring-shaped homohexamer of HslV is capped on each side by a ring-shaped HslU homohexamer. The assembly of the HslU/HslV complex is dependent on binding of ATP.</text>
</comment>
<evidence type="ECO:0000313" key="12">
    <source>
        <dbReference type="Proteomes" id="UP000196293"/>
    </source>
</evidence>
<sequence>MAIKTPKEIVKILNEYIIGQDEAKKSVAIALYNRYRRMQLSKQMQHEITPKNLLMAGPTGVGKTEIARRLASIVEAPFVKVEATKFTEVGYVGRDVESMVRDLVGEAVRMEEKDQFARVKPQATKEANKQLVRLLAPGVKREKRGNQMQQMQDMMSMLMGGANPNNQNGDQEEVTDEVRNQRMDVAEKLNKGLLEDREVTIEVEQAPKANPMSDMMGQMGMDMGSMLNDIMPKKKVKRTLSVRDAREVLIQEESRRMVDYDTIYQRAIERSQNNGIIFIDEIDKIIAGNKRNSGEVSREGVQRDILPIVEGSTVNTKYGPVSTDHILFIAAGAFAESKPSDLIPELQGRFPIRVELNALTKDDFVKILKDPQNSLLKQYIALMKADGIKLIFTQEAVDKIAQIAFDVNQGTDNIGARRLSTILEKLLEDVLYEGPDMEMGEITITEAYVEEKLHDIIMNKDLTKFIL</sequence>
<evidence type="ECO:0000256" key="4">
    <source>
        <dbReference type="ARBA" id="ARBA00022840"/>
    </source>
</evidence>
<gene>
    <name evidence="6" type="primary">hslU</name>
    <name evidence="10" type="ORF">B5E44_04370</name>
    <name evidence="9" type="ORF">B5E59_04310</name>
</gene>
<evidence type="ECO:0000259" key="7">
    <source>
        <dbReference type="SMART" id="SM00382"/>
    </source>
</evidence>
<feature type="domain" description="AAA+ ATPase" evidence="7">
    <location>
        <begin position="49"/>
        <end position="356"/>
    </location>
</feature>
<feature type="binding site" evidence="6">
    <location>
        <begin position="60"/>
        <end position="65"/>
    </location>
    <ligand>
        <name>ATP</name>
        <dbReference type="ChEBI" id="CHEBI:30616"/>
    </ligand>
</feature>
<dbReference type="PANTHER" id="PTHR48102">
    <property type="entry name" value="ATP-DEPENDENT CLP PROTEASE ATP-BINDING SUBUNIT CLPX-LIKE, MITOCHONDRIAL-RELATED"/>
    <property type="match status" value="1"/>
</dbReference>
<evidence type="ECO:0000256" key="2">
    <source>
        <dbReference type="ARBA" id="ARBA00022490"/>
    </source>
</evidence>
<keyword evidence="12" id="KW-1185">Reference proteome</keyword>
<evidence type="ECO:0000259" key="8">
    <source>
        <dbReference type="SMART" id="SM01086"/>
    </source>
</evidence>
<dbReference type="InterPro" id="IPR019489">
    <property type="entry name" value="Clp_ATPase_C"/>
</dbReference>
<dbReference type="SMART" id="SM00382">
    <property type="entry name" value="AAA"/>
    <property type="match status" value="1"/>
</dbReference>
<keyword evidence="4 6" id="KW-0067">ATP-binding</keyword>
<dbReference type="NCBIfam" id="TIGR00390">
    <property type="entry name" value="hslU"/>
    <property type="match status" value="1"/>
</dbReference>
<dbReference type="RefSeq" id="WP_087176175.1">
    <property type="nucleotide sequence ID" value="NZ_JAUDDX010000042.1"/>
</dbReference>
<evidence type="ECO:0000313" key="11">
    <source>
        <dbReference type="Proteomes" id="UP000195859"/>
    </source>
</evidence>
<dbReference type="GO" id="GO:0036402">
    <property type="term" value="F:proteasome-activating activity"/>
    <property type="evidence" value="ECO:0007669"/>
    <property type="project" value="UniProtKB-UniRule"/>
</dbReference>
<dbReference type="SUPFAM" id="SSF52540">
    <property type="entry name" value="P-loop containing nucleoside triphosphate hydrolases"/>
    <property type="match status" value="1"/>
</dbReference>
<feature type="binding site" evidence="6">
    <location>
        <position position="18"/>
    </location>
    <ligand>
        <name>ATP</name>
        <dbReference type="ChEBI" id="CHEBI:30616"/>
    </ligand>
</feature>
<dbReference type="InterPro" id="IPR003593">
    <property type="entry name" value="AAA+_ATPase"/>
</dbReference>
<evidence type="ECO:0000313" key="9">
    <source>
        <dbReference type="EMBL" id="OUQ56728.1"/>
    </source>
</evidence>
<dbReference type="SMART" id="SM01086">
    <property type="entry name" value="ClpB_D2-small"/>
    <property type="match status" value="1"/>
</dbReference>
<evidence type="ECO:0000256" key="1">
    <source>
        <dbReference type="ARBA" id="ARBA00009771"/>
    </source>
</evidence>